<comment type="caution">
    <text evidence="1">The sequence shown here is derived from an EMBL/GenBank/DDBJ whole genome shotgun (WGS) entry which is preliminary data.</text>
</comment>
<organism evidence="1 2">
    <name type="scientific">Piscinibacter aquaticus</name>
    <dbReference type="NCBI Taxonomy" id="392597"/>
    <lineage>
        <taxon>Bacteria</taxon>
        <taxon>Pseudomonadati</taxon>
        <taxon>Pseudomonadota</taxon>
        <taxon>Betaproteobacteria</taxon>
        <taxon>Burkholderiales</taxon>
        <taxon>Sphaerotilaceae</taxon>
        <taxon>Piscinibacter</taxon>
    </lineage>
</organism>
<gene>
    <name evidence="1" type="ORF">FSC37_18105</name>
</gene>
<keyword evidence="2" id="KW-1185">Reference proteome</keyword>
<dbReference type="AlphaFoldDB" id="A0A5C6U5D6"/>
<protein>
    <submittedName>
        <fullName evidence="1">Uncharacterized protein</fullName>
    </submittedName>
</protein>
<evidence type="ECO:0000313" key="2">
    <source>
        <dbReference type="Proteomes" id="UP000321832"/>
    </source>
</evidence>
<sequence>MHMPSTDVAPVVSTAPAAIIAPAAESEAPQLVCRCNGCGSVVAFDALIVSCRCADDDRPADSALH</sequence>
<accession>A0A5C6U5D6</accession>
<name>A0A5C6U5D6_9BURK</name>
<dbReference type="Proteomes" id="UP000321832">
    <property type="component" value="Unassembled WGS sequence"/>
</dbReference>
<proteinExistence type="predicted"/>
<reference evidence="1 2" key="1">
    <citation type="submission" date="2019-08" db="EMBL/GenBank/DDBJ databases">
        <authorList>
            <person name="Khan S.A."/>
            <person name="Jeon C.O."/>
            <person name="Jeong S.E."/>
        </authorList>
    </citation>
    <scope>NUCLEOTIDE SEQUENCE [LARGE SCALE GENOMIC DNA]</scope>
    <source>
        <strain evidence="2">IMCC1728</strain>
    </source>
</reference>
<dbReference type="EMBL" id="VOPW01000001">
    <property type="protein sequence ID" value="TXC66985.1"/>
    <property type="molecule type" value="Genomic_DNA"/>
</dbReference>
<evidence type="ECO:0000313" key="1">
    <source>
        <dbReference type="EMBL" id="TXC66985.1"/>
    </source>
</evidence>